<accession>A0A402A7H9</accession>
<keyword evidence="4 5" id="KW-0472">Membrane</keyword>
<keyword evidence="3 5" id="KW-1133">Transmembrane helix</keyword>
<name>A0A402A7H9_9CHLR</name>
<dbReference type="Proteomes" id="UP000287352">
    <property type="component" value="Unassembled WGS sequence"/>
</dbReference>
<evidence type="ECO:0000256" key="2">
    <source>
        <dbReference type="ARBA" id="ARBA00022692"/>
    </source>
</evidence>
<dbReference type="AlphaFoldDB" id="A0A402A7H9"/>
<dbReference type="Pfam" id="PF13564">
    <property type="entry name" value="DoxX_2"/>
    <property type="match status" value="1"/>
</dbReference>
<feature type="transmembrane region" description="Helical" evidence="5">
    <location>
        <begin position="20"/>
        <end position="38"/>
    </location>
</feature>
<gene>
    <name evidence="6" type="ORF">KTT_48580</name>
</gene>
<dbReference type="InterPro" id="IPR016944">
    <property type="entry name" value="UCP030066"/>
</dbReference>
<evidence type="ECO:0000256" key="5">
    <source>
        <dbReference type="SAM" id="Phobius"/>
    </source>
</evidence>
<dbReference type="PIRSF" id="PIRSF030066">
    <property type="entry name" value="UCP030066"/>
    <property type="match status" value="1"/>
</dbReference>
<dbReference type="EMBL" id="BIFR01000002">
    <property type="protein sequence ID" value="GCE14999.1"/>
    <property type="molecule type" value="Genomic_DNA"/>
</dbReference>
<feature type="transmembrane region" description="Helical" evidence="5">
    <location>
        <begin position="86"/>
        <end position="105"/>
    </location>
</feature>
<comment type="caution">
    <text evidence="6">The sequence shown here is derived from an EMBL/GenBank/DDBJ whole genome shotgun (WGS) entry which is preliminary data.</text>
</comment>
<protein>
    <submittedName>
        <fullName evidence="6">Membrane protein</fullName>
    </submittedName>
</protein>
<sequence length="149" mass="16442">MEQTVSEQTGSITLRKTKAIAYWTVTAALVFVMLSGAIGELTQQFGTVETHTVLGYPLFLLNIIGTWKILGVIAIVMPRFLRLKEWAYAGMFFNMTGAFLSHAIVGDSKFHLIYTGSVLLIVVASWALRPQSRTLGKLTESFGSILKRA</sequence>
<proteinExistence type="predicted"/>
<feature type="transmembrane region" description="Helical" evidence="5">
    <location>
        <begin position="58"/>
        <end position="77"/>
    </location>
</feature>
<reference evidence="7" key="1">
    <citation type="submission" date="2018-12" db="EMBL/GenBank/DDBJ databases">
        <title>Tengunoibacter tsumagoiensis gen. nov., sp. nov., Dictyobacter kobayashii sp. nov., D. alpinus sp. nov., and D. joshuensis sp. nov. and description of Dictyobacteraceae fam. nov. within the order Ktedonobacterales isolated from Tengu-no-mugimeshi.</title>
        <authorList>
            <person name="Wang C.M."/>
            <person name="Zheng Y."/>
            <person name="Sakai Y."/>
            <person name="Toyoda A."/>
            <person name="Minakuchi Y."/>
            <person name="Abe K."/>
            <person name="Yokota A."/>
            <person name="Yabe S."/>
        </authorList>
    </citation>
    <scope>NUCLEOTIDE SEQUENCE [LARGE SCALE GENOMIC DNA]</scope>
    <source>
        <strain evidence="7">Uno3</strain>
    </source>
</reference>
<keyword evidence="7" id="KW-1185">Reference proteome</keyword>
<evidence type="ECO:0000256" key="1">
    <source>
        <dbReference type="ARBA" id="ARBA00004141"/>
    </source>
</evidence>
<dbReference type="InterPro" id="IPR032808">
    <property type="entry name" value="DoxX"/>
</dbReference>
<feature type="transmembrane region" description="Helical" evidence="5">
    <location>
        <begin position="111"/>
        <end position="128"/>
    </location>
</feature>
<keyword evidence="2 5" id="KW-0812">Transmembrane</keyword>
<organism evidence="6 7">
    <name type="scientific">Tengunoibacter tsumagoiensis</name>
    <dbReference type="NCBI Taxonomy" id="2014871"/>
    <lineage>
        <taxon>Bacteria</taxon>
        <taxon>Bacillati</taxon>
        <taxon>Chloroflexota</taxon>
        <taxon>Ktedonobacteria</taxon>
        <taxon>Ktedonobacterales</taxon>
        <taxon>Dictyobacteraceae</taxon>
        <taxon>Tengunoibacter</taxon>
    </lineage>
</organism>
<dbReference type="GO" id="GO:0016020">
    <property type="term" value="C:membrane"/>
    <property type="evidence" value="ECO:0007669"/>
    <property type="project" value="UniProtKB-SubCell"/>
</dbReference>
<evidence type="ECO:0000313" key="6">
    <source>
        <dbReference type="EMBL" id="GCE14999.1"/>
    </source>
</evidence>
<comment type="subcellular location">
    <subcellularLocation>
        <location evidence="1">Membrane</location>
        <topology evidence="1">Multi-pass membrane protein</topology>
    </subcellularLocation>
</comment>
<evidence type="ECO:0000313" key="7">
    <source>
        <dbReference type="Proteomes" id="UP000287352"/>
    </source>
</evidence>
<evidence type="ECO:0000256" key="3">
    <source>
        <dbReference type="ARBA" id="ARBA00022989"/>
    </source>
</evidence>
<evidence type="ECO:0000256" key="4">
    <source>
        <dbReference type="ARBA" id="ARBA00023136"/>
    </source>
</evidence>